<sequence length="242" mass="27192">MTVKCRKLRKALHKLVDKGQIGRFLKRGPRFLQKEREPKPRDEECSTEIVATIAGGYIEGITRVKENPHFTYPHNDPLVVEMKVASAIIRRILIDTRSSADIITWDCLKKLKSPGKEIIPLVHRILGFGRQEVNPTGMTRLPLHFGDNATARNLELQFEADNGNVDKMQGDQRTARECYLISIRPLVERTTECGPIGPPPSDKKSRATPHSHAGEALEIHTLASIEPERPLSKAVNSIEQMP</sequence>
<evidence type="ECO:0000313" key="3">
    <source>
        <dbReference type="Proteomes" id="UP001153076"/>
    </source>
</evidence>
<evidence type="ECO:0000313" key="2">
    <source>
        <dbReference type="EMBL" id="KAJ8430655.1"/>
    </source>
</evidence>
<feature type="region of interest" description="Disordered" evidence="1">
    <location>
        <begin position="190"/>
        <end position="242"/>
    </location>
</feature>
<dbReference type="AlphaFoldDB" id="A0A9Q1JTA6"/>
<accession>A0A9Q1JTA6</accession>
<keyword evidence="3" id="KW-1185">Reference proteome</keyword>
<dbReference type="PANTHER" id="PTHR33240:SF17">
    <property type="entry name" value="EUKARYOTIC PEPTIDE CHAIN RELEASE FACTOR GTP-BINDING SUBUNIT-LIKE"/>
    <property type="match status" value="1"/>
</dbReference>
<reference evidence="2" key="1">
    <citation type="submission" date="2022-04" db="EMBL/GenBank/DDBJ databases">
        <title>Carnegiea gigantea Genome sequencing and assembly v2.</title>
        <authorList>
            <person name="Copetti D."/>
            <person name="Sanderson M.J."/>
            <person name="Burquez A."/>
            <person name="Wojciechowski M.F."/>
        </authorList>
    </citation>
    <scope>NUCLEOTIDE SEQUENCE</scope>
    <source>
        <strain evidence="2">SGP5-SGP5p</strain>
        <tissue evidence="2">Aerial part</tissue>
    </source>
</reference>
<dbReference type="PANTHER" id="PTHR33240">
    <property type="entry name" value="OS08G0508500 PROTEIN"/>
    <property type="match status" value="1"/>
</dbReference>
<dbReference type="EMBL" id="JAKOGI010000773">
    <property type="protein sequence ID" value="KAJ8430655.1"/>
    <property type="molecule type" value="Genomic_DNA"/>
</dbReference>
<dbReference type="Proteomes" id="UP001153076">
    <property type="component" value="Unassembled WGS sequence"/>
</dbReference>
<gene>
    <name evidence="2" type="ORF">Cgig2_033680</name>
</gene>
<organism evidence="2 3">
    <name type="scientific">Carnegiea gigantea</name>
    <dbReference type="NCBI Taxonomy" id="171969"/>
    <lineage>
        <taxon>Eukaryota</taxon>
        <taxon>Viridiplantae</taxon>
        <taxon>Streptophyta</taxon>
        <taxon>Embryophyta</taxon>
        <taxon>Tracheophyta</taxon>
        <taxon>Spermatophyta</taxon>
        <taxon>Magnoliopsida</taxon>
        <taxon>eudicotyledons</taxon>
        <taxon>Gunneridae</taxon>
        <taxon>Pentapetalae</taxon>
        <taxon>Caryophyllales</taxon>
        <taxon>Cactineae</taxon>
        <taxon>Cactaceae</taxon>
        <taxon>Cactoideae</taxon>
        <taxon>Echinocereeae</taxon>
        <taxon>Carnegiea</taxon>
    </lineage>
</organism>
<proteinExistence type="predicted"/>
<protein>
    <submittedName>
        <fullName evidence="2">Uncharacterized protein</fullName>
    </submittedName>
</protein>
<name>A0A9Q1JTA6_9CARY</name>
<comment type="caution">
    <text evidence="2">The sequence shown here is derived from an EMBL/GenBank/DDBJ whole genome shotgun (WGS) entry which is preliminary data.</text>
</comment>
<evidence type="ECO:0000256" key="1">
    <source>
        <dbReference type="SAM" id="MobiDB-lite"/>
    </source>
</evidence>
<dbReference type="OrthoDB" id="2919534at2759"/>